<sequence>MQPRVALRFLSVPLSTAPLLVIIIFSLLLWLAAKASLLGLWLGFILLAGFFNYAFVLLDSVVGNAEPPVLSIEMMNPVSGQRSLVLLAFVLVIFFTSQAGDYWFGPWLAAVLGLAAATVLPAMLAIQSITGSTLQALHPGIAVRLIARIGGDYWLTVTGIVAMVLVGSFVASTSLLLGLRLAILMYLWLAAFSLIGGLVRENGDALGVEDAWEPDTVELDDAAHRESERKQLVDRIYAQWRGGSHHNAWQTVMTEIASGDPLTQTQWLYESTARWPDPRLANRLARELVPKLLAARRNGEALDLVRARLKTDPDFRPPTSSDLLQLAGLARDAGDRPTARALLRDFDRLYPQDPARTSADLLTRQLER</sequence>
<evidence type="ECO:0000313" key="3">
    <source>
        <dbReference type="Proteomes" id="UP000588068"/>
    </source>
</evidence>
<gene>
    <name evidence="2" type="ORF">HNQ60_002125</name>
</gene>
<protein>
    <submittedName>
        <fullName evidence="2">Uncharacterized protein</fullName>
    </submittedName>
</protein>
<dbReference type="Proteomes" id="UP000588068">
    <property type="component" value="Unassembled WGS sequence"/>
</dbReference>
<comment type="caution">
    <text evidence="2">The sequence shown here is derived from an EMBL/GenBank/DDBJ whole genome shotgun (WGS) entry which is preliminary data.</text>
</comment>
<accession>A0A841HJM7</accession>
<proteinExistence type="predicted"/>
<reference evidence="2 3" key="1">
    <citation type="submission" date="2020-08" db="EMBL/GenBank/DDBJ databases">
        <title>Genomic Encyclopedia of Type Strains, Phase IV (KMG-IV): sequencing the most valuable type-strain genomes for metagenomic binning, comparative biology and taxonomic classification.</title>
        <authorList>
            <person name="Goeker M."/>
        </authorList>
    </citation>
    <scope>NUCLEOTIDE SEQUENCE [LARGE SCALE GENOMIC DNA]</scope>
    <source>
        <strain evidence="2 3">DSM 26723</strain>
    </source>
</reference>
<feature type="transmembrane region" description="Helical" evidence="1">
    <location>
        <begin position="12"/>
        <end position="32"/>
    </location>
</feature>
<keyword evidence="3" id="KW-1185">Reference proteome</keyword>
<keyword evidence="1" id="KW-1133">Transmembrane helix</keyword>
<evidence type="ECO:0000313" key="2">
    <source>
        <dbReference type="EMBL" id="MBB6093247.1"/>
    </source>
</evidence>
<dbReference type="AlphaFoldDB" id="A0A841HJM7"/>
<feature type="transmembrane region" description="Helical" evidence="1">
    <location>
        <begin position="83"/>
        <end position="100"/>
    </location>
</feature>
<dbReference type="EMBL" id="JACHHZ010000002">
    <property type="protein sequence ID" value="MBB6093247.1"/>
    <property type="molecule type" value="Genomic_DNA"/>
</dbReference>
<feature type="transmembrane region" description="Helical" evidence="1">
    <location>
        <begin position="38"/>
        <end position="62"/>
    </location>
</feature>
<evidence type="ECO:0000256" key="1">
    <source>
        <dbReference type="SAM" id="Phobius"/>
    </source>
</evidence>
<feature type="transmembrane region" description="Helical" evidence="1">
    <location>
        <begin position="106"/>
        <end position="126"/>
    </location>
</feature>
<feature type="transmembrane region" description="Helical" evidence="1">
    <location>
        <begin position="153"/>
        <end position="171"/>
    </location>
</feature>
<keyword evidence="1" id="KW-0472">Membrane</keyword>
<feature type="transmembrane region" description="Helical" evidence="1">
    <location>
        <begin position="177"/>
        <end position="199"/>
    </location>
</feature>
<keyword evidence="1" id="KW-0812">Transmembrane</keyword>
<organism evidence="2 3">
    <name type="scientific">Povalibacter uvarum</name>
    <dbReference type="NCBI Taxonomy" id="732238"/>
    <lineage>
        <taxon>Bacteria</taxon>
        <taxon>Pseudomonadati</taxon>
        <taxon>Pseudomonadota</taxon>
        <taxon>Gammaproteobacteria</taxon>
        <taxon>Steroidobacterales</taxon>
        <taxon>Steroidobacteraceae</taxon>
        <taxon>Povalibacter</taxon>
    </lineage>
</organism>
<name>A0A841HJM7_9GAMM</name>
<dbReference type="RefSeq" id="WP_184331407.1">
    <property type="nucleotide sequence ID" value="NZ_JACHHZ010000002.1"/>
</dbReference>